<feature type="domain" description="Aminotransferase class I/classII large" evidence="10">
    <location>
        <begin position="42"/>
        <end position="343"/>
    </location>
</feature>
<keyword evidence="6" id="KW-0808">Transferase</keyword>
<dbReference type="InterPro" id="IPR004839">
    <property type="entry name" value="Aminotransferase_I/II_large"/>
</dbReference>
<evidence type="ECO:0000313" key="11">
    <source>
        <dbReference type="EMBL" id="PIP62938.1"/>
    </source>
</evidence>
<dbReference type="Gene3D" id="3.40.640.10">
    <property type="entry name" value="Type I PLP-dependent aspartate aminotransferase-like (Major domain)"/>
    <property type="match status" value="1"/>
</dbReference>
<name>A0A2H0C0Z0_9BACT</name>
<dbReference type="GO" id="GO:0004400">
    <property type="term" value="F:histidinol-phosphate transaminase activity"/>
    <property type="evidence" value="ECO:0007669"/>
    <property type="project" value="InterPro"/>
</dbReference>
<evidence type="ECO:0000256" key="5">
    <source>
        <dbReference type="ARBA" id="ARBA00022605"/>
    </source>
</evidence>
<accession>A0A2H0C0Z0</accession>
<dbReference type="PANTHER" id="PTHR42885:SF2">
    <property type="entry name" value="HISTIDINOL-PHOSPHATE AMINOTRANSFERASE"/>
    <property type="match status" value="1"/>
</dbReference>
<dbReference type="EMBL" id="PCTB01000031">
    <property type="protein sequence ID" value="PIP62938.1"/>
    <property type="molecule type" value="Genomic_DNA"/>
</dbReference>
<dbReference type="CDD" id="cd00609">
    <property type="entry name" value="AAT_like"/>
    <property type="match status" value="1"/>
</dbReference>
<evidence type="ECO:0000256" key="1">
    <source>
        <dbReference type="ARBA" id="ARBA00001933"/>
    </source>
</evidence>
<dbReference type="InterPro" id="IPR015421">
    <property type="entry name" value="PyrdxlP-dep_Trfase_major"/>
</dbReference>
<dbReference type="Gene3D" id="3.90.1150.10">
    <property type="entry name" value="Aspartate Aminotransferase, domain 1"/>
    <property type="match status" value="1"/>
</dbReference>
<sequence length="354" mass="40581">MNTQPNKNIQLLKPYACARDLYKTGVFLDANENYNQWVKIDWSKMTNLNRYPDSICDVLRQKLVKKYIKDYKKENIFVASGSDEIIDLLIRGFVEDNQYIMVMSPSYSIYETQTSINNKKIKSILLKENFSLDIEKIKNNIKNVKLIFLCSPNNPTGNLITEREIKTVLSFYKGLLVIDEAYIEYAGLRNSFIKLLKTNNNIIIIRTFSKAWGLAGLRVGYAVADEKIISTLLKIKESYNLSLTSQLIALQALDQVSKLKKVVDETMILKADLEKKIKDLGVNIIPTTTNFILARINNATKIYKKLAKESIIVRDRSYLPYLNNVLRITIGSNKENELLIKKLLLASIDGIIFD</sequence>
<evidence type="ECO:0000259" key="10">
    <source>
        <dbReference type="Pfam" id="PF00155"/>
    </source>
</evidence>
<comment type="similarity">
    <text evidence="2">Belongs to the class-II pyridoxal-phosphate-dependent aminotransferase family. Histidinol-phosphate aminotransferase subfamily.</text>
</comment>
<proteinExistence type="inferred from homology"/>
<dbReference type="HAMAP" id="MF_01023">
    <property type="entry name" value="HisC_aminotrans_2"/>
    <property type="match status" value="1"/>
</dbReference>
<dbReference type="NCBIfam" id="TIGR01141">
    <property type="entry name" value="hisC"/>
    <property type="match status" value="1"/>
</dbReference>
<dbReference type="Pfam" id="PF00155">
    <property type="entry name" value="Aminotran_1_2"/>
    <property type="match status" value="1"/>
</dbReference>
<evidence type="ECO:0000313" key="12">
    <source>
        <dbReference type="Proteomes" id="UP000231021"/>
    </source>
</evidence>
<evidence type="ECO:0000256" key="2">
    <source>
        <dbReference type="ARBA" id="ARBA00007970"/>
    </source>
</evidence>
<dbReference type="GO" id="GO:0000105">
    <property type="term" value="P:L-histidine biosynthetic process"/>
    <property type="evidence" value="ECO:0007669"/>
    <property type="project" value="UniProtKB-KW"/>
</dbReference>
<gene>
    <name evidence="11" type="primary">hisC</name>
    <name evidence="11" type="ORF">COW98_01550</name>
</gene>
<keyword evidence="4" id="KW-0032">Aminotransferase</keyword>
<keyword evidence="7" id="KW-0663">Pyridoxal phosphate</keyword>
<evidence type="ECO:0000256" key="6">
    <source>
        <dbReference type="ARBA" id="ARBA00022679"/>
    </source>
</evidence>
<evidence type="ECO:0000256" key="4">
    <source>
        <dbReference type="ARBA" id="ARBA00022576"/>
    </source>
</evidence>
<dbReference type="InterPro" id="IPR015422">
    <property type="entry name" value="PyrdxlP-dep_Trfase_small"/>
</dbReference>
<evidence type="ECO:0000256" key="9">
    <source>
        <dbReference type="ARBA" id="ARBA00029440"/>
    </source>
</evidence>
<feature type="non-terminal residue" evidence="11">
    <location>
        <position position="354"/>
    </location>
</feature>
<dbReference type="InterPro" id="IPR005861">
    <property type="entry name" value="HisP_aminotrans"/>
</dbReference>
<comment type="caution">
    <text evidence="11">The sequence shown here is derived from an EMBL/GenBank/DDBJ whole genome shotgun (WGS) entry which is preliminary data.</text>
</comment>
<comment type="pathway">
    <text evidence="9">Amino-acid biosynthesis.</text>
</comment>
<protein>
    <submittedName>
        <fullName evidence="11">Histidinol-phosphate transaminase</fullName>
    </submittedName>
</protein>
<keyword evidence="8" id="KW-0368">Histidine biosynthesis</keyword>
<dbReference type="GO" id="GO:0030170">
    <property type="term" value="F:pyridoxal phosphate binding"/>
    <property type="evidence" value="ECO:0007669"/>
    <property type="project" value="InterPro"/>
</dbReference>
<dbReference type="AlphaFoldDB" id="A0A2H0C0Z0"/>
<organism evidence="11 12">
    <name type="scientific">Candidatus Roizmanbacteria bacterium CG22_combo_CG10-13_8_21_14_all_35_9</name>
    <dbReference type="NCBI Taxonomy" id="1974861"/>
    <lineage>
        <taxon>Bacteria</taxon>
        <taxon>Candidatus Roizmaniibacteriota</taxon>
    </lineage>
</organism>
<dbReference type="PROSITE" id="PS00599">
    <property type="entry name" value="AA_TRANSFER_CLASS_2"/>
    <property type="match status" value="1"/>
</dbReference>
<comment type="cofactor">
    <cofactor evidence="1">
        <name>pyridoxal 5'-phosphate</name>
        <dbReference type="ChEBI" id="CHEBI:597326"/>
    </cofactor>
</comment>
<dbReference type="InterPro" id="IPR001917">
    <property type="entry name" value="Aminotrans_II_pyridoxalP_BS"/>
</dbReference>
<evidence type="ECO:0000256" key="3">
    <source>
        <dbReference type="ARBA" id="ARBA00011738"/>
    </source>
</evidence>
<evidence type="ECO:0000256" key="8">
    <source>
        <dbReference type="ARBA" id="ARBA00023102"/>
    </source>
</evidence>
<dbReference type="PANTHER" id="PTHR42885">
    <property type="entry name" value="HISTIDINOL-PHOSPHATE AMINOTRANSFERASE-RELATED"/>
    <property type="match status" value="1"/>
</dbReference>
<reference evidence="11 12" key="1">
    <citation type="submission" date="2017-09" db="EMBL/GenBank/DDBJ databases">
        <title>Depth-based differentiation of microbial function through sediment-hosted aquifers and enrichment of novel symbionts in the deep terrestrial subsurface.</title>
        <authorList>
            <person name="Probst A.J."/>
            <person name="Ladd B."/>
            <person name="Jarett J.K."/>
            <person name="Geller-Mcgrath D.E."/>
            <person name="Sieber C.M."/>
            <person name="Emerson J.B."/>
            <person name="Anantharaman K."/>
            <person name="Thomas B.C."/>
            <person name="Malmstrom R."/>
            <person name="Stieglmeier M."/>
            <person name="Klingl A."/>
            <person name="Woyke T."/>
            <person name="Ryan C.M."/>
            <person name="Banfield J.F."/>
        </authorList>
    </citation>
    <scope>NUCLEOTIDE SEQUENCE [LARGE SCALE GENOMIC DNA]</scope>
    <source>
        <strain evidence="11">CG22_combo_CG10-13_8_21_14_all_35_9</strain>
    </source>
</reference>
<dbReference type="InterPro" id="IPR015424">
    <property type="entry name" value="PyrdxlP-dep_Trfase"/>
</dbReference>
<evidence type="ECO:0000256" key="7">
    <source>
        <dbReference type="ARBA" id="ARBA00022898"/>
    </source>
</evidence>
<keyword evidence="5" id="KW-0028">Amino-acid biosynthesis</keyword>
<dbReference type="Proteomes" id="UP000231021">
    <property type="component" value="Unassembled WGS sequence"/>
</dbReference>
<dbReference type="SUPFAM" id="SSF53383">
    <property type="entry name" value="PLP-dependent transferases"/>
    <property type="match status" value="1"/>
</dbReference>
<comment type="subunit">
    <text evidence="3">Homodimer.</text>
</comment>